<dbReference type="InterPro" id="IPR001128">
    <property type="entry name" value="Cyt_P450"/>
</dbReference>
<dbReference type="Gene3D" id="1.10.630.10">
    <property type="entry name" value="Cytochrome P450"/>
    <property type="match status" value="1"/>
</dbReference>
<keyword evidence="5 7" id="KW-0408">Iron</keyword>
<dbReference type="GO" id="GO:0005506">
    <property type="term" value="F:iron ion binding"/>
    <property type="evidence" value="ECO:0007669"/>
    <property type="project" value="InterPro"/>
</dbReference>
<gene>
    <name evidence="9" type="ORF">Asera_50510</name>
</gene>
<evidence type="ECO:0000256" key="3">
    <source>
        <dbReference type="ARBA" id="ARBA00022723"/>
    </source>
</evidence>
<evidence type="ECO:0000313" key="9">
    <source>
        <dbReference type="EMBL" id="BCJ30943.1"/>
    </source>
</evidence>
<organism evidence="9 10">
    <name type="scientific">Actinocatenispora sera</name>
    <dbReference type="NCBI Taxonomy" id="390989"/>
    <lineage>
        <taxon>Bacteria</taxon>
        <taxon>Bacillati</taxon>
        <taxon>Actinomycetota</taxon>
        <taxon>Actinomycetes</taxon>
        <taxon>Micromonosporales</taxon>
        <taxon>Micromonosporaceae</taxon>
        <taxon>Actinocatenispora</taxon>
    </lineage>
</organism>
<dbReference type="FunFam" id="1.10.630.10:FF:000018">
    <property type="entry name" value="Cytochrome P450 monooxygenase"/>
    <property type="match status" value="1"/>
</dbReference>
<dbReference type="CDD" id="cd11031">
    <property type="entry name" value="Cyp158A-like"/>
    <property type="match status" value="1"/>
</dbReference>
<protein>
    <submittedName>
        <fullName evidence="9">Cytochrome P450</fullName>
    </submittedName>
</protein>
<dbReference type="PRINTS" id="PR00359">
    <property type="entry name" value="BP450"/>
</dbReference>
<evidence type="ECO:0000313" key="10">
    <source>
        <dbReference type="Proteomes" id="UP000680750"/>
    </source>
</evidence>
<dbReference type="PRINTS" id="PR00385">
    <property type="entry name" value="P450"/>
</dbReference>
<dbReference type="GO" id="GO:0016705">
    <property type="term" value="F:oxidoreductase activity, acting on paired donors, with incorporation or reduction of molecular oxygen"/>
    <property type="evidence" value="ECO:0007669"/>
    <property type="project" value="InterPro"/>
</dbReference>
<dbReference type="Pfam" id="PF00067">
    <property type="entry name" value="p450"/>
    <property type="match status" value="1"/>
</dbReference>
<dbReference type="SUPFAM" id="SSF48264">
    <property type="entry name" value="Cytochrome P450"/>
    <property type="match status" value="1"/>
</dbReference>
<reference evidence="9" key="1">
    <citation type="submission" date="2020-08" db="EMBL/GenBank/DDBJ databases">
        <title>Whole genome shotgun sequence of Actinocatenispora sera NBRC 101916.</title>
        <authorList>
            <person name="Komaki H."/>
            <person name="Tamura T."/>
        </authorList>
    </citation>
    <scope>NUCLEOTIDE SEQUENCE</scope>
    <source>
        <strain evidence="9">NBRC 101916</strain>
    </source>
</reference>
<dbReference type="AlphaFoldDB" id="A0A810L6J5"/>
<evidence type="ECO:0000256" key="2">
    <source>
        <dbReference type="ARBA" id="ARBA00022617"/>
    </source>
</evidence>
<feature type="compositionally biased region" description="Low complexity" evidence="8">
    <location>
        <begin position="34"/>
        <end position="44"/>
    </location>
</feature>
<dbReference type="InterPro" id="IPR002397">
    <property type="entry name" value="Cyt_P450_B"/>
</dbReference>
<comment type="similarity">
    <text evidence="1 7">Belongs to the cytochrome P450 family.</text>
</comment>
<accession>A0A810L6J5</accession>
<keyword evidence="2 7" id="KW-0349">Heme</keyword>
<evidence type="ECO:0000256" key="6">
    <source>
        <dbReference type="ARBA" id="ARBA00023033"/>
    </source>
</evidence>
<evidence type="ECO:0000256" key="1">
    <source>
        <dbReference type="ARBA" id="ARBA00010617"/>
    </source>
</evidence>
<dbReference type="PROSITE" id="PS00086">
    <property type="entry name" value="CYTOCHROME_P450"/>
    <property type="match status" value="1"/>
</dbReference>
<keyword evidence="10" id="KW-1185">Reference proteome</keyword>
<keyword evidence="3 7" id="KW-0479">Metal-binding</keyword>
<evidence type="ECO:0000256" key="5">
    <source>
        <dbReference type="ARBA" id="ARBA00023004"/>
    </source>
</evidence>
<sequence length="443" mass="47275">MTTPRPARSSTDTTGEPAGDIAGEPAGDIAGEPAGDIAGEPDGAAAGGVGAGGDCPHVPEIPFPGSFRFDPDPVWGRLREQQPITRVRTIAGSVVWLVTRYDDVRTVLTDPRFSRAGTVAPGAPRVAVSSPLPGTLPTTDPPEHTRLRGLVSGVFSRRRIEQRRDWIAGLAGELVDRMVAAGAPGDLRAALALPLPIQVICELLGVPYDDRDRFRAWTELAYSLVPAEAQRVRAAMAALTDYLAELVADNPGVGDDILTELAGDDALGTDELVAFGMNLLVAGHETTANQIASFVATLLREPAHWDRLVAEPELVETAVEELLRHTRLSEVGQLRVATTDVPLAGVTVRAGDGVMAAIAAANRDPRAFDRPDEVVLDREPGRHLAFGIGPHFCLGAHLARVELQEALRALTARCPRLRLAVPAEQLRWRHVLVSGVEALPVTW</sequence>
<evidence type="ECO:0000256" key="4">
    <source>
        <dbReference type="ARBA" id="ARBA00023002"/>
    </source>
</evidence>
<dbReference type="PANTHER" id="PTHR46696:SF6">
    <property type="entry name" value="P450, PUTATIVE (EUROFUNG)-RELATED"/>
    <property type="match status" value="1"/>
</dbReference>
<dbReference type="EMBL" id="AP023354">
    <property type="protein sequence ID" value="BCJ30943.1"/>
    <property type="molecule type" value="Genomic_DNA"/>
</dbReference>
<keyword evidence="6 7" id="KW-0503">Monooxygenase</keyword>
<evidence type="ECO:0000256" key="8">
    <source>
        <dbReference type="SAM" id="MobiDB-lite"/>
    </source>
</evidence>
<dbReference type="GO" id="GO:0017000">
    <property type="term" value="P:antibiotic biosynthetic process"/>
    <property type="evidence" value="ECO:0007669"/>
    <property type="project" value="UniProtKB-ARBA"/>
</dbReference>
<dbReference type="InterPro" id="IPR036396">
    <property type="entry name" value="Cyt_P450_sf"/>
</dbReference>
<evidence type="ECO:0000256" key="7">
    <source>
        <dbReference type="RuleBase" id="RU000461"/>
    </source>
</evidence>
<proteinExistence type="inferred from homology"/>
<dbReference type="PANTHER" id="PTHR46696">
    <property type="entry name" value="P450, PUTATIVE (EUROFUNG)-RELATED"/>
    <property type="match status" value="1"/>
</dbReference>
<dbReference type="Proteomes" id="UP000680750">
    <property type="component" value="Chromosome"/>
</dbReference>
<name>A0A810L6J5_9ACTN</name>
<keyword evidence="4 7" id="KW-0560">Oxidoreductase</keyword>
<feature type="compositionally biased region" description="Polar residues" evidence="8">
    <location>
        <begin position="1"/>
        <end position="14"/>
    </location>
</feature>
<feature type="region of interest" description="Disordered" evidence="8">
    <location>
        <begin position="1"/>
        <end position="57"/>
    </location>
</feature>
<dbReference type="GO" id="GO:0004497">
    <property type="term" value="F:monooxygenase activity"/>
    <property type="evidence" value="ECO:0007669"/>
    <property type="project" value="UniProtKB-KW"/>
</dbReference>
<dbReference type="InterPro" id="IPR017972">
    <property type="entry name" value="Cyt_P450_CS"/>
</dbReference>
<dbReference type="RefSeq" id="WP_084131555.1">
    <property type="nucleotide sequence ID" value="NZ_AP023354.1"/>
</dbReference>
<dbReference type="KEGG" id="aser:Asera_50510"/>
<dbReference type="GO" id="GO:0020037">
    <property type="term" value="F:heme binding"/>
    <property type="evidence" value="ECO:0007669"/>
    <property type="project" value="InterPro"/>
</dbReference>